<dbReference type="EMBL" id="JAIWQS010000001">
    <property type="protein sequence ID" value="KAJ8774628.1"/>
    <property type="molecule type" value="Genomic_DNA"/>
</dbReference>
<reference evidence="3 4" key="1">
    <citation type="submission" date="2021-09" db="EMBL/GenBank/DDBJ databases">
        <title>Genomic insights and catalytic innovation underlie evolution of tropane alkaloids biosynthesis.</title>
        <authorList>
            <person name="Wang Y.-J."/>
            <person name="Tian T."/>
            <person name="Huang J.-P."/>
            <person name="Huang S.-X."/>
        </authorList>
    </citation>
    <scope>NUCLEOTIDE SEQUENCE [LARGE SCALE GENOMIC DNA]</scope>
    <source>
        <strain evidence="3">KIB-2018</strain>
        <tissue evidence="3">Leaf</tissue>
    </source>
</reference>
<organism evidence="3 4">
    <name type="scientific">Erythroxylum novogranatense</name>
    <dbReference type="NCBI Taxonomy" id="1862640"/>
    <lineage>
        <taxon>Eukaryota</taxon>
        <taxon>Viridiplantae</taxon>
        <taxon>Streptophyta</taxon>
        <taxon>Embryophyta</taxon>
        <taxon>Tracheophyta</taxon>
        <taxon>Spermatophyta</taxon>
        <taxon>Magnoliopsida</taxon>
        <taxon>eudicotyledons</taxon>
        <taxon>Gunneridae</taxon>
        <taxon>Pentapetalae</taxon>
        <taxon>rosids</taxon>
        <taxon>fabids</taxon>
        <taxon>Malpighiales</taxon>
        <taxon>Erythroxylaceae</taxon>
        <taxon>Erythroxylum</taxon>
    </lineage>
</organism>
<feature type="signal peptide" evidence="2">
    <location>
        <begin position="1"/>
        <end position="26"/>
    </location>
</feature>
<proteinExistence type="predicted"/>
<feature type="compositionally biased region" description="Polar residues" evidence="1">
    <location>
        <begin position="50"/>
        <end position="62"/>
    </location>
</feature>
<dbReference type="Proteomes" id="UP001159364">
    <property type="component" value="Linkage Group LG01"/>
</dbReference>
<keyword evidence="4" id="KW-1185">Reference proteome</keyword>
<feature type="region of interest" description="Disordered" evidence="1">
    <location>
        <begin position="50"/>
        <end position="74"/>
    </location>
</feature>
<keyword evidence="2" id="KW-0732">Signal</keyword>
<sequence>MKPTSSLYICCFIFIILISRAPQSRAQKGSVYRSISPPGGVNYDYMNRLNKTVQTPGQNTEAASRDYSPPSPAR</sequence>
<accession>A0AAV8U5T8</accession>
<feature type="chain" id="PRO_5043586250" evidence="2">
    <location>
        <begin position="27"/>
        <end position="74"/>
    </location>
</feature>
<gene>
    <name evidence="3" type="ORF">K2173_017074</name>
</gene>
<name>A0AAV8U5T8_9ROSI</name>
<evidence type="ECO:0000313" key="4">
    <source>
        <dbReference type="Proteomes" id="UP001159364"/>
    </source>
</evidence>
<comment type="caution">
    <text evidence="3">The sequence shown here is derived from an EMBL/GenBank/DDBJ whole genome shotgun (WGS) entry which is preliminary data.</text>
</comment>
<evidence type="ECO:0000256" key="2">
    <source>
        <dbReference type="SAM" id="SignalP"/>
    </source>
</evidence>
<protein>
    <submittedName>
        <fullName evidence="3">Uncharacterized protein</fullName>
    </submittedName>
</protein>
<evidence type="ECO:0000313" key="3">
    <source>
        <dbReference type="EMBL" id="KAJ8774628.1"/>
    </source>
</evidence>
<evidence type="ECO:0000256" key="1">
    <source>
        <dbReference type="SAM" id="MobiDB-lite"/>
    </source>
</evidence>
<dbReference type="AlphaFoldDB" id="A0AAV8U5T8"/>